<comment type="caution">
    <text evidence="3">The sequence shown here is derived from an EMBL/GenBank/DDBJ whole genome shotgun (WGS) entry which is preliminary data.</text>
</comment>
<dbReference type="GO" id="GO:0006361">
    <property type="term" value="P:transcription initiation at RNA polymerase I promoter"/>
    <property type="evidence" value="ECO:0007669"/>
    <property type="project" value="InterPro"/>
</dbReference>
<evidence type="ECO:0000256" key="1">
    <source>
        <dbReference type="ARBA" id="ARBA00010098"/>
    </source>
</evidence>
<feature type="region of interest" description="Disordered" evidence="2">
    <location>
        <begin position="316"/>
        <end position="358"/>
    </location>
</feature>
<dbReference type="PANTHER" id="PTHR12790">
    <property type="entry name" value="TRANSCRIPTION INITIATION FACTOR IA RRN3"/>
    <property type="match status" value="1"/>
</dbReference>
<evidence type="ECO:0000313" key="3">
    <source>
        <dbReference type="EMBL" id="TGO42677.1"/>
    </source>
</evidence>
<feature type="region of interest" description="Disordered" evidence="2">
    <location>
        <begin position="653"/>
        <end position="692"/>
    </location>
</feature>
<dbReference type="InterPro" id="IPR007991">
    <property type="entry name" value="RNA_pol_I_trans_ini_fac_RRN3"/>
</dbReference>
<dbReference type="GO" id="GO:0001181">
    <property type="term" value="F:RNA polymerase I general transcription initiation factor activity"/>
    <property type="evidence" value="ECO:0007669"/>
    <property type="project" value="InterPro"/>
</dbReference>
<dbReference type="Proteomes" id="UP000297814">
    <property type="component" value="Unassembled WGS sequence"/>
</dbReference>
<organism evidence="3 4">
    <name type="scientific">Botrytis hyacinthi</name>
    <dbReference type="NCBI Taxonomy" id="278943"/>
    <lineage>
        <taxon>Eukaryota</taxon>
        <taxon>Fungi</taxon>
        <taxon>Dikarya</taxon>
        <taxon>Ascomycota</taxon>
        <taxon>Pezizomycotina</taxon>
        <taxon>Leotiomycetes</taxon>
        <taxon>Helotiales</taxon>
        <taxon>Sclerotiniaceae</taxon>
        <taxon>Botrytis</taxon>
    </lineage>
</organism>
<dbReference type="GO" id="GO:0005634">
    <property type="term" value="C:nucleus"/>
    <property type="evidence" value="ECO:0007669"/>
    <property type="project" value="TreeGrafter"/>
</dbReference>
<feature type="compositionally biased region" description="Acidic residues" evidence="2">
    <location>
        <begin position="660"/>
        <end position="692"/>
    </location>
</feature>
<evidence type="ECO:0000256" key="2">
    <source>
        <dbReference type="SAM" id="MobiDB-lite"/>
    </source>
</evidence>
<proteinExistence type="inferred from homology"/>
<dbReference type="Pfam" id="PF05327">
    <property type="entry name" value="RRN3"/>
    <property type="match status" value="1"/>
</dbReference>
<feature type="region of interest" description="Disordered" evidence="2">
    <location>
        <begin position="1"/>
        <end position="46"/>
    </location>
</feature>
<reference evidence="3 4" key="1">
    <citation type="submission" date="2017-12" db="EMBL/GenBank/DDBJ databases">
        <title>Comparative genomics of Botrytis spp.</title>
        <authorList>
            <person name="Valero-Jimenez C.A."/>
            <person name="Tapia P."/>
            <person name="Veloso J."/>
            <person name="Silva-Moreno E."/>
            <person name="Staats M."/>
            <person name="Valdes J.H."/>
            <person name="Van Kan J.A.L."/>
        </authorList>
    </citation>
    <scope>NUCLEOTIDE SEQUENCE [LARGE SCALE GENOMIC DNA]</scope>
    <source>
        <strain evidence="3 4">Bh0001</strain>
    </source>
</reference>
<name>A0A4Z1HCA5_9HELO</name>
<evidence type="ECO:0008006" key="5">
    <source>
        <dbReference type="Google" id="ProtNLM"/>
    </source>
</evidence>
<sequence>MVSLTSKPSIPITTGSKPLLKTTMSGTIRKAQDADLDDDLEVPNPKRARVSFNPKVEEKVLEEYVAKGRSLESIRVEVKRAIEAHGKGDSEKYDSIKEVFAQTEGDEREDTGSNDEAKTYLLALTGYASLLNKDCNGLVKAILKCDWMGREEGFVKAYAQFLGNLVSAQGAYVGLVLGTLVDNFTGGMLPPPFSLQSSANLNTVRVSSGRLPGCPDVSRDVLSSRVHFALRYLLRLVPSASATLSPILSTKFPFADESKRVHVTYINNLVRLLEYAPELKSDVFALITDRLVKIDVQMQVDLDDVDDEVAGAIVQGLAMNPSDQEEEDDDDADDSDDSDAESINSDDESGDQAKRAKEIQESVEKMDAILDRLFAIYDPYFTDPNSIEAANMFETLLGHFANIILPTYRSRHTQFLLFHFAQKSEHLIDQFAGTCVQLAFQPGRPAVLRQSSAAYLASFVARGAHVEPQVVRTVFELIGSNLDHIRTENELTCRGPDLKKYGTFYAMTQALLYIFCFRWRDLIDSSEVFDDEDPTAFIGQDLVWTTGIKETLSRAIYSKLNPLKICSPPIVSEFAKIAHHLRFMYVYPLLETNKRIRLSQFSSAVGNGALRDSGNGASNDSWHQLDAYFPFDPYQLPVSKKWIEDDYVQWQGIPGLNKDESDDDSSGDEEEDEEDENAPEDDDTATDEEAED</sequence>
<accession>A0A4Z1HCA5</accession>
<dbReference type="GO" id="GO:0001042">
    <property type="term" value="F:RNA polymerase I core binding"/>
    <property type="evidence" value="ECO:0007669"/>
    <property type="project" value="TreeGrafter"/>
</dbReference>
<keyword evidence="4" id="KW-1185">Reference proteome</keyword>
<feature type="compositionally biased region" description="Polar residues" evidence="2">
    <location>
        <begin position="1"/>
        <end position="26"/>
    </location>
</feature>
<protein>
    <recommendedName>
        <fullName evidence="5">RNA polymerase I-specific transcription initiation factor RRN3</fullName>
    </recommendedName>
</protein>
<comment type="similarity">
    <text evidence="1">Belongs to the RRN3 family.</text>
</comment>
<dbReference type="EMBL" id="PQXK01000006">
    <property type="protein sequence ID" value="TGO42677.1"/>
    <property type="molecule type" value="Genomic_DNA"/>
</dbReference>
<dbReference type="PANTHER" id="PTHR12790:SF0">
    <property type="entry name" value="RNA POLYMERASE I-SPECIFIC TRANSCRIPTION INITIATION FACTOR RRN3-RELATED"/>
    <property type="match status" value="1"/>
</dbReference>
<feature type="compositionally biased region" description="Acidic residues" evidence="2">
    <location>
        <begin position="323"/>
        <end position="350"/>
    </location>
</feature>
<evidence type="ECO:0000313" key="4">
    <source>
        <dbReference type="Proteomes" id="UP000297814"/>
    </source>
</evidence>
<dbReference type="AlphaFoldDB" id="A0A4Z1HCA5"/>
<gene>
    <name evidence="3" type="ORF">BHYA_0006g00800</name>
</gene>